<feature type="signal peptide" evidence="1">
    <location>
        <begin position="1"/>
        <end position="23"/>
    </location>
</feature>
<gene>
    <name evidence="2" type="ORF">Spa11_46240</name>
</gene>
<keyword evidence="3" id="KW-1185">Reference proteome</keyword>
<protein>
    <recommendedName>
        <fullName evidence="4">Outer membrane protein beta-barrel domain-containing protein</fullName>
    </recommendedName>
</protein>
<dbReference type="EMBL" id="CP036349">
    <property type="protein sequence ID" value="QDV76394.1"/>
    <property type="molecule type" value="Genomic_DNA"/>
</dbReference>
<organism evidence="2 3">
    <name type="scientific">Botrimarina mediterranea</name>
    <dbReference type="NCBI Taxonomy" id="2528022"/>
    <lineage>
        <taxon>Bacteria</taxon>
        <taxon>Pseudomonadati</taxon>
        <taxon>Planctomycetota</taxon>
        <taxon>Planctomycetia</taxon>
        <taxon>Pirellulales</taxon>
        <taxon>Lacipirellulaceae</taxon>
        <taxon>Botrimarina</taxon>
    </lineage>
</organism>
<dbReference type="Pfam" id="PF07585">
    <property type="entry name" value="BBP7"/>
    <property type="match status" value="1"/>
</dbReference>
<keyword evidence="1" id="KW-0732">Signal</keyword>
<name>A0A518KF23_9BACT</name>
<reference evidence="2 3" key="1">
    <citation type="submission" date="2019-02" db="EMBL/GenBank/DDBJ databases">
        <title>Deep-cultivation of Planctomycetes and their phenomic and genomic characterization uncovers novel biology.</title>
        <authorList>
            <person name="Wiegand S."/>
            <person name="Jogler M."/>
            <person name="Boedeker C."/>
            <person name="Pinto D."/>
            <person name="Vollmers J."/>
            <person name="Rivas-Marin E."/>
            <person name="Kohn T."/>
            <person name="Peeters S.H."/>
            <person name="Heuer A."/>
            <person name="Rast P."/>
            <person name="Oberbeckmann S."/>
            <person name="Bunk B."/>
            <person name="Jeske O."/>
            <person name="Meyerdierks A."/>
            <person name="Storesund J.E."/>
            <person name="Kallscheuer N."/>
            <person name="Luecker S."/>
            <person name="Lage O.M."/>
            <person name="Pohl T."/>
            <person name="Merkel B.J."/>
            <person name="Hornburger P."/>
            <person name="Mueller R.-W."/>
            <person name="Bruemmer F."/>
            <person name="Labrenz M."/>
            <person name="Spormann A.M."/>
            <person name="Op den Camp H."/>
            <person name="Overmann J."/>
            <person name="Amann R."/>
            <person name="Jetten M.S.M."/>
            <person name="Mascher T."/>
            <person name="Medema M.H."/>
            <person name="Devos D.P."/>
            <person name="Kaster A.-K."/>
            <person name="Ovreas L."/>
            <person name="Rohde M."/>
            <person name="Galperin M.Y."/>
            <person name="Jogler C."/>
        </authorList>
    </citation>
    <scope>NUCLEOTIDE SEQUENCE [LARGE SCALE GENOMIC DNA]</scope>
    <source>
        <strain evidence="2 3">Spa11</strain>
    </source>
</reference>
<proteinExistence type="predicted"/>
<evidence type="ECO:0000313" key="3">
    <source>
        <dbReference type="Proteomes" id="UP000316426"/>
    </source>
</evidence>
<evidence type="ECO:0008006" key="4">
    <source>
        <dbReference type="Google" id="ProtNLM"/>
    </source>
</evidence>
<sequence length="592" mass="63728" precursor="true">MQRWRPLLTALVIAAASLTPALAQEASNPAPRGAMGILIRNPDTSRGEPPFAIADQFGKVQRLVEPSPGVSLDRFVGERIRIKHDTGRTLLASQLELPTATSSRSEPRVQLGSVSPAQFIPPRRAREIDPPRSFGVIPTQATEDGGEAIDLDKVLADEARRGETLPEPVRGGSIEPLPADDYYPEGQYHESSPEVIDMGIVSPRRRSPLLHQEPGPPMPLGGYGRDSGCVTCNPPSQRGFYARADYLLWWFDGMATPPLATTNDLGNPPILGDAGTRVVYGGEILDNARNGAQFTIGAWLDDRRDLAIEGDWMFFGNENDAFSYSDPTASGVFGRPFYNTATDAQDVQIISQPGAAAGSFSVAARSEFESFGLRARTGVGCHELGGGGGCSCPTCTSGRGPLSGALGGMRQPAPAISRIDFIAGYRYLNLEESLAFSENVAPVTPPISRFLNESFNASNEFHGADLGYVYDLRSKRWNLELTGKVAVGGTRQRVGVNGTTSIGGTTTTGGLLTPAGQVGYYSRDRFSVVPELSARASYRLTDQLSVSAAYSLLYWANVVRPGDVIDPTSPTFDWQETSLWAHGLNFGLDYNY</sequence>
<dbReference type="AlphaFoldDB" id="A0A518KF23"/>
<evidence type="ECO:0000256" key="1">
    <source>
        <dbReference type="SAM" id="SignalP"/>
    </source>
</evidence>
<evidence type="ECO:0000313" key="2">
    <source>
        <dbReference type="EMBL" id="QDV76394.1"/>
    </source>
</evidence>
<accession>A0A518KF23</accession>
<dbReference type="KEGG" id="bmei:Spa11_46240"/>
<dbReference type="RefSeq" id="WP_145116832.1">
    <property type="nucleotide sequence ID" value="NZ_CP036349.1"/>
</dbReference>
<dbReference type="Proteomes" id="UP000316426">
    <property type="component" value="Chromosome"/>
</dbReference>
<feature type="chain" id="PRO_5022049450" description="Outer membrane protein beta-barrel domain-containing protein" evidence="1">
    <location>
        <begin position="24"/>
        <end position="592"/>
    </location>
</feature>
<dbReference type="InterPro" id="IPR011446">
    <property type="entry name" value="BBP7"/>
</dbReference>